<dbReference type="AlphaFoldDB" id="A0A6B2JX77"/>
<evidence type="ECO:0008006" key="5">
    <source>
        <dbReference type="Google" id="ProtNLM"/>
    </source>
</evidence>
<proteinExistence type="predicted"/>
<accession>A0A6B2JX77</accession>
<protein>
    <recommendedName>
        <fullName evidence="5">Lipoprotein</fullName>
    </recommendedName>
</protein>
<feature type="chain" id="PRO_5025675155" description="Lipoprotein" evidence="2">
    <location>
        <begin position="30"/>
        <end position="114"/>
    </location>
</feature>
<reference evidence="3 4" key="1">
    <citation type="submission" date="2020-02" db="EMBL/GenBank/DDBJ databases">
        <title>Pseudoroseicyclus tamarix, sp. nov., isolated from offshore sediment of a Tamarix chinensis forest.</title>
        <authorList>
            <person name="Gai Y."/>
        </authorList>
    </citation>
    <scope>NUCLEOTIDE SEQUENCE [LARGE SCALE GENOMIC DNA]</scope>
    <source>
        <strain evidence="3 4">CLL3-39</strain>
    </source>
</reference>
<evidence type="ECO:0000313" key="3">
    <source>
        <dbReference type="EMBL" id="NDV02730.1"/>
    </source>
</evidence>
<comment type="caution">
    <text evidence="3">The sequence shown here is derived from an EMBL/GenBank/DDBJ whole genome shotgun (WGS) entry which is preliminary data.</text>
</comment>
<feature type="signal peptide" evidence="2">
    <location>
        <begin position="1"/>
        <end position="29"/>
    </location>
</feature>
<dbReference type="Proteomes" id="UP000474757">
    <property type="component" value="Unassembled WGS sequence"/>
</dbReference>
<evidence type="ECO:0000256" key="1">
    <source>
        <dbReference type="SAM" id="MobiDB-lite"/>
    </source>
</evidence>
<keyword evidence="2" id="KW-0732">Signal</keyword>
<organism evidence="3 4">
    <name type="scientific">Pseudoroseicyclus tamaricis</name>
    <dbReference type="NCBI Taxonomy" id="2705421"/>
    <lineage>
        <taxon>Bacteria</taxon>
        <taxon>Pseudomonadati</taxon>
        <taxon>Pseudomonadota</taxon>
        <taxon>Alphaproteobacteria</taxon>
        <taxon>Rhodobacterales</taxon>
        <taxon>Paracoccaceae</taxon>
        <taxon>Pseudoroseicyclus</taxon>
    </lineage>
</organism>
<feature type="compositionally biased region" description="Pro residues" evidence="1">
    <location>
        <begin position="32"/>
        <end position="45"/>
    </location>
</feature>
<keyword evidence="4" id="KW-1185">Reference proteome</keyword>
<sequence>MRETFLSLCRAPALALGTTLMLTACVAIAPPPPPAPPVPELPPEPGSQLPPEVRSIVAPGQDLTTAYLRPTDNCYWYSYTGPVETTELPLRSINDNPICLGAGSAIPAPPPPAA</sequence>
<evidence type="ECO:0000256" key="2">
    <source>
        <dbReference type="SAM" id="SignalP"/>
    </source>
</evidence>
<dbReference type="PROSITE" id="PS51257">
    <property type="entry name" value="PROKAR_LIPOPROTEIN"/>
    <property type="match status" value="1"/>
</dbReference>
<name>A0A6B2JX77_9RHOB</name>
<gene>
    <name evidence="3" type="ORF">GZA08_17335</name>
</gene>
<feature type="region of interest" description="Disordered" evidence="1">
    <location>
        <begin position="32"/>
        <end position="51"/>
    </location>
</feature>
<evidence type="ECO:0000313" key="4">
    <source>
        <dbReference type="Proteomes" id="UP000474757"/>
    </source>
</evidence>
<dbReference type="RefSeq" id="WP_163895947.1">
    <property type="nucleotide sequence ID" value="NZ_JAAFYS010000004.1"/>
</dbReference>
<dbReference type="EMBL" id="JAAGAB010000004">
    <property type="protein sequence ID" value="NDV02730.1"/>
    <property type="molecule type" value="Genomic_DNA"/>
</dbReference>